<dbReference type="InterPro" id="IPR011011">
    <property type="entry name" value="Znf_FYVE_PHD"/>
</dbReference>
<dbReference type="PANTHER" id="PTHR45975:SF2">
    <property type="entry name" value="NUCLEOSOME-REMODELING FACTOR SUBUNIT BPTF"/>
    <property type="match status" value="1"/>
</dbReference>
<dbReference type="PROSITE" id="PS50016">
    <property type="entry name" value="ZF_PHD_2"/>
    <property type="match status" value="1"/>
</dbReference>
<accession>A0A7T8HLC0</accession>
<evidence type="ECO:0000256" key="2">
    <source>
        <dbReference type="ARBA" id="ARBA00022723"/>
    </source>
</evidence>
<evidence type="ECO:0000256" key="7">
    <source>
        <dbReference type="SAM" id="MobiDB-lite"/>
    </source>
</evidence>
<keyword evidence="5" id="KW-0539">Nucleus</keyword>
<dbReference type="InterPro" id="IPR019787">
    <property type="entry name" value="Znf_PHD-finger"/>
</dbReference>
<keyword evidence="2" id="KW-0479">Metal-binding</keyword>
<dbReference type="AlphaFoldDB" id="A0A7T8HLC0"/>
<dbReference type="GO" id="GO:0016589">
    <property type="term" value="C:NURF complex"/>
    <property type="evidence" value="ECO:0007669"/>
    <property type="project" value="InterPro"/>
</dbReference>
<organism evidence="9 10">
    <name type="scientific">Caligus rogercresseyi</name>
    <name type="common">Sea louse</name>
    <dbReference type="NCBI Taxonomy" id="217165"/>
    <lineage>
        <taxon>Eukaryota</taxon>
        <taxon>Metazoa</taxon>
        <taxon>Ecdysozoa</taxon>
        <taxon>Arthropoda</taxon>
        <taxon>Crustacea</taxon>
        <taxon>Multicrustacea</taxon>
        <taxon>Hexanauplia</taxon>
        <taxon>Copepoda</taxon>
        <taxon>Siphonostomatoida</taxon>
        <taxon>Caligidae</taxon>
        <taxon>Caligus</taxon>
    </lineage>
</organism>
<protein>
    <submittedName>
        <fullName evidence="9">Nucleosomeremodeling factor subunit NURF301like</fullName>
    </submittedName>
</protein>
<dbReference type="InterPro" id="IPR013083">
    <property type="entry name" value="Znf_RING/FYVE/PHD"/>
</dbReference>
<dbReference type="OrthoDB" id="784962at2759"/>
<dbReference type="Pfam" id="PF00628">
    <property type="entry name" value="PHD"/>
    <property type="match status" value="1"/>
</dbReference>
<keyword evidence="10" id="KW-1185">Reference proteome</keyword>
<dbReference type="Proteomes" id="UP000595437">
    <property type="component" value="Chromosome 3"/>
</dbReference>
<feature type="region of interest" description="Disordered" evidence="7">
    <location>
        <begin position="263"/>
        <end position="331"/>
    </location>
</feature>
<dbReference type="EMBL" id="CP045892">
    <property type="protein sequence ID" value="QQP52172.1"/>
    <property type="molecule type" value="Genomic_DNA"/>
</dbReference>
<dbReference type="GO" id="GO:0008270">
    <property type="term" value="F:zinc ion binding"/>
    <property type="evidence" value="ECO:0007669"/>
    <property type="project" value="UniProtKB-KW"/>
</dbReference>
<feature type="region of interest" description="Disordered" evidence="7">
    <location>
        <begin position="612"/>
        <end position="633"/>
    </location>
</feature>
<dbReference type="GO" id="GO:0006357">
    <property type="term" value="P:regulation of transcription by RNA polymerase II"/>
    <property type="evidence" value="ECO:0007669"/>
    <property type="project" value="InterPro"/>
</dbReference>
<dbReference type="InterPro" id="IPR028941">
    <property type="entry name" value="WHIM2_dom"/>
</dbReference>
<evidence type="ECO:0000313" key="10">
    <source>
        <dbReference type="Proteomes" id="UP000595437"/>
    </source>
</evidence>
<evidence type="ECO:0000256" key="5">
    <source>
        <dbReference type="ARBA" id="ARBA00023242"/>
    </source>
</evidence>
<gene>
    <name evidence="9" type="ORF">FKW44_004227</name>
</gene>
<dbReference type="InterPro" id="IPR038028">
    <property type="entry name" value="BPTF"/>
</dbReference>
<feature type="compositionally biased region" description="Acidic residues" evidence="7">
    <location>
        <begin position="713"/>
        <end position="722"/>
    </location>
</feature>
<keyword evidence="3 6" id="KW-0863">Zinc-finger</keyword>
<comment type="subcellular location">
    <subcellularLocation>
        <location evidence="1">Nucleus</location>
    </subcellularLocation>
</comment>
<dbReference type="SUPFAM" id="SSF57903">
    <property type="entry name" value="FYVE/PHD zinc finger"/>
    <property type="match status" value="1"/>
</dbReference>
<evidence type="ECO:0000256" key="3">
    <source>
        <dbReference type="ARBA" id="ARBA00022771"/>
    </source>
</evidence>
<feature type="region of interest" description="Disordered" evidence="7">
    <location>
        <begin position="703"/>
        <end position="723"/>
    </location>
</feature>
<feature type="domain" description="PHD-type" evidence="8">
    <location>
        <begin position="90"/>
        <end position="138"/>
    </location>
</feature>
<evidence type="ECO:0000256" key="1">
    <source>
        <dbReference type="ARBA" id="ARBA00004123"/>
    </source>
</evidence>
<dbReference type="InterPro" id="IPR001965">
    <property type="entry name" value="Znf_PHD"/>
</dbReference>
<feature type="compositionally biased region" description="Basic and acidic residues" evidence="7">
    <location>
        <begin position="623"/>
        <end position="633"/>
    </location>
</feature>
<dbReference type="PANTHER" id="PTHR45975">
    <property type="entry name" value="NUCLEOSOME-REMODELING FACTOR SUBUNIT BPTF"/>
    <property type="match status" value="1"/>
</dbReference>
<proteinExistence type="predicted"/>
<name>A0A7T8HLC0_CALRO</name>
<evidence type="ECO:0000256" key="4">
    <source>
        <dbReference type="ARBA" id="ARBA00022833"/>
    </source>
</evidence>
<keyword evidence="4" id="KW-0862">Zinc</keyword>
<sequence>MDLKDSSQCTFYFVDSMTWPENLKAFLASSAGERPAFKEALQLMKKGGEYPFGEDFLQHRIRVLSLLLHPFLSTSSVRDYIASEGTPGIEDHCRSCHRLGDMVVCDVCGGTYHLTCLDPPLIDNPEEEDWTCLICRDDTLPGVLEGFTRSQEAARIRNEALGTDRAGNKYWFLCRRIFIEHNPHKNNKEAEGQEVSYFSFLSQFEEMMHALDPEVYETELCETLCNLRPEIERQMMLTEELTHELKDGSRSTYLELENELRENLNKDTSSTENNNDEAEVANLPKPENESELKEEDVKMEQSDEAVKDEIKEDKEGQKEPAEPRFIGRANGRRASYDKTNISPAQFWYALLQAGQEGSFRSYVNQYSTNPMALSKVQANEERDKKRYMSHKFSLTDASAFKWQGNLFGSRSLLISTVRQSLIHLESSIPNMFMHSNWSILRKPWIGAVNQSLSSRDFSRALTVLQCCMRPCVMLSVWSDMLGHTSLKRVASGTKEEKKRAEKREKKEIEEREERLRPYNNFVKYTLGVKHLIVKQKGEEYRSHGQHGWLWLSSHRVFKPSDARLLGLRAGPHRLAVKYTDTRDNSSKVVLMEPRGFEYLLKRQTELELKKKKNADEGDLSESSGKEAESSKIAVDTKKLEEALKNARLDRQVPPEDSLKDVVNVEQGLSNPTRALFPKVAKKASVIDDFLARRLQLKTIEEQSLSTETKKEEDELEDSEEEQDSRKIYLKRVKNSGSDRKSSKIVKYPLAPHFFSKTRKARSILILSRHDAKHMARKAGTATAEGFNYSSRINNSVWPYPCPRPTFRTAWLYRTASLSSLHGIALQMRILWGCIRWDDLFAKPPQSAEGKHQVTTDISVVTTEILKQRCRGRFLEKNEFLVKRVIIPLDTPKPSWKLCPSAQDCASEREPSRRSSLSLK</sequence>
<evidence type="ECO:0000259" key="8">
    <source>
        <dbReference type="PROSITE" id="PS50016"/>
    </source>
</evidence>
<dbReference type="InterPro" id="IPR019786">
    <property type="entry name" value="Zinc_finger_PHD-type_CS"/>
</dbReference>
<dbReference type="GO" id="GO:0000978">
    <property type="term" value="F:RNA polymerase II cis-regulatory region sequence-specific DNA binding"/>
    <property type="evidence" value="ECO:0007669"/>
    <property type="project" value="TreeGrafter"/>
</dbReference>
<dbReference type="Pfam" id="PF15613">
    <property type="entry name" value="WSD"/>
    <property type="match status" value="1"/>
</dbReference>
<dbReference type="Gene3D" id="3.30.40.10">
    <property type="entry name" value="Zinc/RING finger domain, C3HC4 (zinc finger)"/>
    <property type="match status" value="1"/>
</dbReference>
<evidence type="ECO:0000313" key="9">
    <source>
        <dbReference type="EMBL" id="QQP52172.1"/>
    </source>
</evidence>
<dbReference type="PROSITE" id="PS01359">
    <property type="entry name" value="ZF_PHD_1"/>
    <property type="match status" value="1"/>
</dbReference>
<feature type="compositionally biased region" description="Basic and acidic residues" evidence="7">
    <location>
        <begin position="286"/>
        <end position="322"/>
    </location>
</feature>
<dbReference type="SMART" id="SM00249">
    <property type="entry name" value="PHD"/>
    <property type="match status" value="1"/>
</dbReference>
<reference evidence="10" key="1">
    <citation type="submission" date="2021-01" db="EMBL/GenBank/DDBJ databases">
        <title>Caligus Genome Assembly.</title>
        <authorList>
            <person name="Gallardo-Escarate C."/>
        </authorList>
    </citation>
    <scope>NUCLEOTIDE SEQUENCE [LARGE SCALE GENOMIC DNA]</scope>
</reference>
<feature type="region of interest" description="Disordered" evidence="7">
    <location>
        <begin position="899"/>
        <end position="919"/>
    </location>
</feature>
<evidence type="ECO:0000256" key="6">
    <source>
        <dbReference type="PROSITE-ProRule" id="PRU00146"/>
    </source>
</evidence>